<dbReference type="InterPro" id="IPR000531">
    <property type="entry name" value="Beta-barrel_TonB"/>
</dbReference>
<comment type="similarity">
    <text evidence="10 11">Belongs to the TonB-dependent receptor family.</text>
</comment>
<dbReference type="Gene3D" id="2.60.40.1120">
    <property type="entry name" value="Carboxypeptidase-like, regulatory domain"/>
    <property type="match status" value="1"/>
</dbReference>
<dbReference type="Pfam" id="PF13715">
    <property type="entry name" value="CarbopepD_reg_2"/>
    <property type="match status" value="1"/>
</dbReference>
<dbReference type="Proteomes" id="UP001245285">
    <property type="component" value="Unassembled WGS sequence"/>
</dbReference>
<dbReference type="Gene3D" id="2.40.170.20">
    <property type="entry name" value="TonB-dependent receptor, beta-barrel domain"/>
    <property type="match status" value="1"/>
</dbReference>
<reference evidence="14 15" key="1">
    <citation type="submission" date="2023-09" db="EMBL/GenBank/DDBJ databases">
        <authorList>
            <person name="Rey-Velasco X."/>
        </authorList>
    </citation>
    <scope>NUCLEOTIDE SEQUENCE [LARGE SCALE GENOMIC DNA]</scope>
    <source>
        <strain evidence="14 15">F260</strain>
    </source>
</reference>
<keyword evidence="6 11" id="KW-0798">TonB box</keyword>
<evidence type="ECO:0000256" key="1">
    <source>
        <dbReference type="ARBA" id="ARBA00004571"/>
    </source>
</evidence>
<dbReference type="Pfam" id="PF07715">
    <property type="entry name" value="Plug"/>
    <property type="match status" value="1"/>
</dbReference>
<dbReference type="SUPFAM" id="SSF56935">
    <property type="entry name" value="Porins"/>
    <property type="match status" value="1"/>
</dbReference>
<sequence>MKKCLLCLLLIAFSKIYSQKSTSSVDISFKDEEIINVISELENSTPYTFYYIEEWVKGERVTGEYENEAVENVLRDIFSNTLVNYYFLKNKIILTKNNVIHADLPVAFSPDSIGTVTSNINERENRPVFYKVTDAQETGKIETVRIGKEDENSSKKSFTLHGYILDKKSGEPISNLALVVRNTNMGTVTNINGYYQLSLETGEYTLETRSLGSENLLRRVVIYNDGELNFHLNENYESLDEVVLESTSEANVRSVVAGVQLIKASEIKTIPLVLGERDILKVATMLPGISTAGEGSSGYNVRGGRADQNLILLDDAVIYNPSHFFGLFSAINPFTTGDVEIYKGHIPARYGGRLSSVFDIRTKEGDEQKFSGEAAIGPVTSNIALEIPIVENKASLIMGGRSTYSDWILKALDDESLNNSKANFYDIILKYGHRIDEKNAIKATGYFSRDVFSLTSDSLFSYNNLALSLKYDRKLNNKNDASFIFTNSNYKFNIKYDNEFASSFNNGYKINETEAKLNFRYRYSEKHQFNYGISSKLYTVNPGEIEPLGAGSSIESSTIPEERGLESALYLSDDFKVNEELLFSAGLRYSFYAALGPANQNIYQEDLPRSEGTITGVRNYEKNEVIKTYGGPEVRFSARYLLNPELSLKASYNNTFQYIHTLFNNTTVSPTDIYKLSGSYIEPQRASQYSFGAYKNFQDDIYEVSLEGYYKQSSDILDFKVGAQLFLNENVEAEVIQGEGKSYGIEFLLKKNEGRLNGWLAYSYSRSFLKLDGNFNEEIINNGEYFAANFDKPHDLSVVANYKLTKRFSFSANFVYQTGRPITYPIGKYDFDNSQYVYYSNRNEYRIPDYYRLDLSFNVEGNHKIKKFAHSFWNISIYNVLGRNNPYSVFFVTDNGEVDAYQSSIFSIPVPTITYNFKF</sequence>
<keyword evidence="2 10" id="KW-0813">Transport</keyword>
<keyword evidence="8 14" id="KW-0675">Receptor</keyword>
<evidence type="ECO:0000256" key="6">
    <source>
        <dbReference type="ARBA" id="ARBA00023077"/>
    </source>
</evidence>
<evidence type="ECO:0000256" key="5">
    <source>
        <dbReference type="ARBA" id="ARBA00022729"/>
    </source>
</evidence>
<evidence type="ECO:0000256" key="9">
    <source>
        <dbReference type="ARBA" id="ARBA00023237"/>
    </source>
</evidence>
<proteinExistence type="inferred from homology"/>
<dbReference type="EMBL" id="JAVRHO010000024">
    <property type="protein sequence ID" value="MDT0647943.1"/>
    <property type="molecule type" value="Genomic_DNA"/>
</dbReference>
<protein>
    <submittedName>
        <fullName evidence="14">TonB-dependent receptor</fullName>
    </submittedName>
</protein>
<organism evidence="14 15">
    <name type="scientific">Autumnicola lenta</name>
    <dbReference type="NCBI Taxonomy" id="3075593"/>
    <lineage>
        <taxon>Bacteria</taxon>
        <taxon>Pseudomonadati</taxon>
        <taxon>Bacteroidota</taxon>
        <taxon>Flavobacteriia</taxon>
        <taxon>Flavobacteriales</taxon>
        <taxon>Flavobacteriaceae</taxon>
        <taxon>Autumnicola</taxon>
    </lineage>
</organism>
<keyword evidence="15" id="KW-1185">Reference proteome</keyword>
<gene>
    <name evidence="14" type="ORF">RM545_14690</name>
</gene>
<evidence type="ECO:0000256" key="8">
    <source>
        <dbReference type="ARBA" id="ARBA00023170"/>
    </source>
</evidence>
<dbReference type="Gene3D" id="2.170.130.10">
    <property type="entry name" value="TonB-dependent receptor, plug domain"/>
    <property type="match status" value="1"/>
</dbReference>
<dbReference type="Pfam" id="PF00593">
    <property type="entry name" value="TonB_dep_Rec_b-barrel"/>
    <property type="match status" value="1"/>
</dbReference>
<evidence type="ECO:0000313" key="15">
    <source>
        <dbReference type="Proteomes" id="UP001245285"/>
    </source>
</evidence>
<dbReference type="PANTHER" id="PTHR30069">
    <property type="entry name" value="TONB-DEPENDENT OUTER MEMBRANE RECEPTOR"/>
    <property type="match status" value="1"/>
</dbReference>
<dbReference type="PROSITE" id="PS52016">
    <property type="entry name" value="TONB_DEPENDENT_REC_3"/>
    <property type="match status" value="1"/>
</dbReference>
<feature type="domain" description="TonB-dependent receptor plug" evidence="13">
    <location>
        <begin position="254"/>
        <end position="353"/>
    </location>
</feature>
<dbReference type="RefSeq" id="WP_311496043.1">
    <property type="nucleotide sequence ID" value="NZ_JAVRHO010000024.1"/>
</dbReference>
<dbReference type="InterPro" id="IPR037066">
    <property type="entry name" value="Plug_dom_sf"/>
</dbReference>
<evidence type="ECO:0000259" key="12">
    <source>
        <dbReference type="Pfam" id="PF00593"/>
    </source>
</evidence>
<keyword evidence="9 10" id="KW-0998">Cell outer membrane</keyword>
<dbReference type="SUPFAM" id="SSF49464">
    <property type="entry name" value="Carboxypeptidase regulatory domain-like"/>
    <property type="match status" value="1"/>
</dbReference>
<comment type="caution">
    <text evidence="14">The sequence shown here is derived from an EMBL/GenBank/DDBJ whole genome shotgun (WGS) entry which is preliminary data.</text>
</comment>
<evidence type="ECO:0000256" key="4">
    <source>
        <dbReference type="ARBA" id="ARBA00022692"/>
    </source>
</evidence>
<evidence type="ECO:0000256" key="2">
    <source>
        <dbReference type="ARBA" id="ARBA00022448"/>
    </source>
</evidence>
<evidence type="ECO:0000256" key="7">
    <source>
        <dbReference type="ARBA" id="ARBA00023136"/>
    </source>
</evidence>
<feature type="domain" description="TonB-dependent receptor-like beta-barrel" evidence="12">
    <location>
        <begin position="439"/>
        <end position="879"/>
    </location>
</feature>
<dbReference type="InterPro" id="IPR008969">
    <property type="entry name" value="CarboxyPept-like_regulatory"/>
</dbReference>
<keyword evidence="4 10" id="KW-0812">Transmembrane</keyword>
<evidence type="ECO:0000256" key="3">
    <source>
        <dbReference type="ARBA" id="ARBA00022452"/>
    </source>
</evidence>
<evidence type="ECO:0000256" key="10">
    <source>
        <dbReference type="PROSITE-ProRule" id="PRU01360"/>
    </source>
</evidence>
<keyword evidence="7 10" id="KW-0472">Membrane</keyword>
<dbReference type="InterPro" id="IPR036942">
    <property type="entry name" value="Beta-barrel_TonB_sf"/>
</dbReference>
<keyword evidence="3 10" id="KW-1134">Transmembrane beta strand</keyword>
<comment type="subcellular location">
    <subcellularLocation>
        <location evidence="1 10">Cell outer membrane</location>
        <topology evidence="1 10">Multi-pass membrane protein</topology>
    </subcellularLocation>
</comment>
<dbReference type="InterPro" id="IPR039426">
    <property type="entry name" value="TonB-dep_rcpt-like"/>
</dbReference>
<dbReference type="InterPro" id="IPR012910">
    <property type="entry name" value="Plug_dom"/>
</dbReference>
<name>A0ABU3CNK7_9FLAO</name>
<keyword evidence="5" id="KW-0732">Signal</keyword>
<dbReference type="PANTHER" id="PTHR30069:SF29">
    <property type="entry name" value="HEMOGLOBIN AND HEMOGLOBIN-HAPTOGLOBIN-BINDING PROTEIN 1-RELATED"/>
    <property type="match status" value="1"/>
</dbReference>
<evidence type="ECO:0000256" key="11">
    <source>
        <dbReference type="RuleBase" id="RU003357"/>
    </source>
</evidence>
<accession>A0ABU3CNK7</accession>
<evidence type="ECO:0000259" key="13">
    <source>
        <dbReference type="Pfam" id="PF07715"/>
    </source>
</evidence>
<evidence type="ECO:0000313" key="14">
    <source>
        <dbReference type="EMBL" id="MDT0647943.1"/>
    </source>
</evidence>